<dbReference type="PROSITE" id="PS00292">
    <property type="entry name" value="CYCLINS"/>
    <property type="match status" value="1"/>
</dbReference>
<dbReference type="InterPro" id="IPR039361">
    <property type="entry name" value="Cyclin"/>
</dbReference>
<dbReference type="InterPro" id="IPR013763">
    <property type="entry name" value="Cyclin-like_dom"/>
</dbReference>
<dbReference type="SMART" id="SM01332">
    <property type="entry name" value="Cyclin_C"/>
    <property type="match status" value="1"/>
</dbReference>
<dbReference type="AlphaFoldDB" id="A0AAD8HB24"/>
<reference evidence="8" key="1">
    <citation type="submission" date="2023-02" db="EMBL/GenBank/DDBJ databases">
        <title>Genome of toxic invasive species Heracleum sosnowskyi carries increased number of genes despite the absence of recent whole-genome duplications.</title>
        <authorList>
            <person name="Schelkunov M."/>
            <person name="Shtratnikova V."/>
            <person name="Makarenko M."/>
            <person name="Klepikova A."/>
            <person name="Omelchenko D."/>
            <person name="Novikova G."/>
            <person name="Obukhova E."/>
            <person name="Bogdanov V."/>
            <person name="Penin A."/>
            <person name="Logacheva M."/>
        </authorList>
    </citation>
    <scope>NUCLEOTIDE SEQUENCE</scope>
    <source>
        <strain evidence="8">Hsosn_3</strain>
        <tissue evidence="8">Leaf</tissue>
    </source>
</reference>
<dbReference type="EMBL" id="JAUIZM010000009">
    <property type="protein sequence ID" value="KAK1363789.1"/>
    <property type="molecule type" value="Genomic_DNA"/>
</dbReference>
<dbReference type="InterPro" id="IPR004367">
    <property type="entry name" value="Cyclin_C-dom"/>
</dbReference>
<feature type="domain" description="Cyclin C-terminal" evidence="7">
    <location>
        <begin position="192"/>
        <end position="310"/>
    </location>
</feature>
<dbReference type="InterPro" id="IPR048258">
    <property type="entry name" value="Cyclins_cyclin-box"/>
</dbReference>
<dbReference type="SUPFAM" id="SSF47954">
    <property type="entry name" value="Cyclin-like"/>
    <property type="match status" value="2"/>
</dbReference>
<feature type="domain" description="Cyclin-like" evidence="6">
    <location>
        <begin position="95"/>
        <end position="183"/>
    </location>
</feature>
<dbReference type="CDD" id="cd20544">
    <property type="entry name" value="CYCLIN_AtCycD-like_rpt2"/>
    <property type="match status" value="1"/>
</dbReference>
<comment type="similarity">
    <text evidence="1">Belongs to the cyclin family. Cyclin D subfamily.</text>
</comment>
<dbReference type="PANTHER" id="PTHR10177">
    <property type="entry name" value="CYCLINS"/>
    <property type="match status" value="1"/>
</dbReference>
<keyword evidence="2" id="KW-0132">Cell division</keyword>
<keyword evidence="3 5" id="KW-0195">Cyclin</keyword>
<keyword evidence="9" id="KW-1185">Reference proteome</keyword>
<evidence type="ECO:0000256" key="2">
    <source>
        <dbReference type="ARBA" id="ARBA00022618"/>
    </source>
</evidence>
<dbReference type="CDD" id="cd20543">
    <property type="entry name" value="CYCLIN_AtCycD-like_rpt1"/>
    <property type="match status" value="1"/>
</dbReference>
<gene>
    <name evidence="8" type="ORF">POM88_039350</name>
</gene>
<evidence type="ECO:0000313" key="9">
    <source>
        <dbReference type="Proteomes" id="UP001237642"/>
    </source>
</evidence>
<dbReference type="Pfam" id="PF00134">
    <property type="entry name" value="Cyclin_N"/>
    <property type="match status" value="1"/>
</dbReference>
<dbReference type="FunFam" id="1.10.472.10:FF:000060">
    <property type="entry name" value="D6-type cyclin"/>
    <property type="match status" value="1"/>
</dbReference>
<name>A0AAD8HB24_9APIA</name>
<dbReference type="SMART" id="SM00385">
    <property type="entry name" value="CYCLIN"/>
    <property type="match status" value="1"/>
</dbReference>
<evidence type="ECO:0000256" key="4">
    <source>
        <dbReference type="ARBA" id="ARBA00023306"/>
    </source>
</evidence>
<evidence type="ECO:0000256" key="3">
    <source>
        <dbReference type="ARBA" id="ARBA00023127"/>
    </source>
</evidence>
<keyword evidence="4" id="KW-0131">Cell cycle</keyword>
<reference evidence="8" key="2">
    <citation type="submission" date="2023-05" db="EMBL/GenBank/DDBJ databases">
        <authorList>
            <person name="Schelkunov M.I."/>
        </authorList>
    </citation>
    <scope>NUCLEOTIDE SEQUENCE</scope>
    <source>
        <strain evidence="8">Hsosn_3</strain>
        <tissue evidence="8">Leaf</tissue>
    </source>
</reference>
<sequence length="353" mass="40654">MVSQEHEPLLENPIFFLDGLFCEEPFEEQEDLGVLSFEQEISTTTLSDNNKAISLFEHDFFWENDELLSLLSKEKLTLFKFEDESVMQSRKDAIDWILRVCCYYGFNGLTVALAVNYFDRFLSSFNLQNDKPWMSQLVAVACLSLAAKVEETQVPLLGDLQVEESRFLFDARSIQRMELLVLSSLEWKMNPVTPFSFFDHIIRRLELESCPHWEFLRRCDCLFHSIVTDSRILCYLPSVVASAIMCLVIKEVDLNNALEFQNQLMDILKISKERVDECCNLITELLGDCGYKKYLNHKRKYCPVPSSPIGVINGYLSCDSTSDSWTVASSVSSSPEPCFKKSKATEQQMRLHL</sequence>
<protein>
    <submittedName>
        <fullName evidence="8">Cyclin N-terminal domain-containing protein</fullName>
    </submittedName>
</protein>
<evidence type="ECO:0000256" key="5">
    <source>
        <dbReference type="RuleBase" id="RU000383"/>
    </source>
</evidence>
<evidence type="ECO:0000256" key="1">
    <source>
        <dbReference type="ARBA" id="ARBA00009065"/>
    </source>
</evidence>
<dbReference type="Pfam" id="PF02984">
    <property type="entry name" value="Cyclin_C"/>
    <property type="match status" value="1"/>
</dbReference>
<comment type="caution">
    <text evidence="8">The sequence shown here is derived from an EMBL/GenBank/DDBJ whole genome shotgun (WGS) entry which is preliminary data.</text>
</comment>
<accession>A0AAD8HB24</accession>
<dbReference type="GO" id="GO:0051301">
    <property type="term" value="P:cell division"/>
    <property type="evidence" value="ECO:0007669"/>
    <property type="project" value="UniProtKB-KW"/>
</dbReference>
<organism evidence="8 9">
    <name type="scientific">Heracleum sosnowskyi</name>
    <dbReference type="NCBI Taxonomy" id="360622"/>
    <lineage>
        <taxon>Eukaryota</taxon>
        <taxon>Viridiplantae</taxon>
        <taxon>Streptophyta</taxon>
        <taxon>Embryophyta</taxon>
        <taxon>Tracheophyta</taxon>
        <taxon>Spermatophyta</taxon>
        <taxon>Magnoliopsida</taxon>
        <taxon>eudicotyledons</taxon>
        <taxon>Gunneridae</taxon>
        <taxon>Pentapetalae</taxon>
        <taxon>asterids</taxon>
        <taxon>campanulids</taxon>
        <taxon>Apiales</taxon>
        <taxon>Apiaceae</taxon>
        <taxon>Apioideae</taxon>
        <taxon>apioid superclade</taxon>
        <taxon>Tordylieae</taxon>
        <taxon>Tordyliinae</taxon>
        <taxon>Heracleum</taxon>
    </lineage>
</organism>
<dbReference type="InterPro" id="IPR006671">
    <property type="entry name" value="Cyclin_N"/>
</dbReference>
<dbReference type="Proteomes" id="UP001237642">
    <property type="component" value="Unassembled WGS sequence"/>
</dbReference>
<evidence type="ECO:0000313" key="8">
    <source>
        <dbReference type="EMBL" id="KAK1363789.1"/>
    </source>
</evidence>
<proteinExistence type="inferred from homology"/>
<evidence type="ECO:0000259" key="7">
    <source>
        <dbReference type="SMART" id="SM01332"/>
    </source>
</evidence>
<dbReference type="InterPro" id="IPR036915">
    <property type="entry name" value="Cyclin-like_sf"/>
</dbReference>
<evidence type="ECO:0000259" key="6">
    <source>
        <dbReference type="SMART" id="SM00385"/>
    </source>
</evidence>
<dbReference type="Gene3D" id="1.10.472.10">
    <property type="entry name" value="Cyclin-like"/>
    <property type="match status" value="2"/>
</dbReference>